<dbReference type="PANTHER" id="PTHR48035:SF2">
    <property type="entry name" value="RNA-BINDING REGION RNP-1 DOMAIN-CONTAINING PROTEIN"/>
    <property type="match status" value="1"/>
</dbReference>
<evidence type="ECO:0000259" key="3">
    <source>
        <dbReference type="PROSITE" id="PS50102"/>
    </source>
</evidence>
<feature type="region of interest" description="Disordered" evidence="2">
    <location>
        <begin position="322"/>
        <end position="350"/>
    </location>
</feature>
<dbReference type="Pfam" id="PF00076">
    <property type="entry name" value="RRM_1"/>
    <property type="match status" value="2"/>
</dbReference>
<reference evidence="4" key="2">
    <citation type="submission" date="2023-05" db="EMBL/GenBank/DDBJ databases">
        <authorList>
            <person name="Schelkunov M.I."/>
        </authorList>
    </citation>
    <scope>NUCLEOTIDE SEQUENCE</scope>
    <source>
        <strain evidence="4">Hsosn_3</strain>
        <tissue evidence="4">Leaf</tissue>
    </source>
</reference>
<dbReference type="AlphaFoldDB" id="A0AAD8MNL3"/>
<name>A0AAD8MNL3_9APIA</name>
<dbReference type="Proteomes" id="UP001237642">
    <property type="component" value="Unassembled WGS sequence"/>
</dbReference>
<feature type="domain" description="RRM" evidence="3">
    <location>
        <begin position="6"/>
        <end position="93"/>
    </location>
</feature>
<dbReference type="CDD" id="cd12330">
    <property type="entry name" value="RRM2_Hrp1p"/>
    <property type="match status" value="1"/>
</dbReference>
<dbReference type="PANTHER" id="PTHR48035">
    <property type="entry name" value="HETEROGENEOUS NUCLEAR RIBONUCLEOPROTEIN 1"/>
    <property type="match status" value="1"/>
</dbReference>
<evidence type="ECO:0000256" key="2">
    <source>
        <dbReference type="SAM" id="MobiDB-lite"/>
    </source>
</evidence>
<sequence>MDSDQGKLFIGGISWETDEQKLSEYFGNYGDVLLTSVMKDKLTGKPRGFGFVVFSDPSVLDTVLQEKHVIDGRMVEPKRAMSREEQQVSKAGNPGAGRNYGGGDVRTKKIFVGGLPPTLSEDEFRQYFENYGQVTDVVVMYDQQTNRPRGFGFISFDTEDAVDRVLHKNFHDLNGKQVEVKRALPRDSNAGGGGGGRSMGGGASRGGGGYPSYGASGGNVSSYEGRDSSRYMQSQNTGSGYPSYGSSGYGASNNWYGPGGNGAGSGGYGSYGGVNPGYGGPTGGPYGNPNVQNTGYGSYGSGPAGASRNAYGANASSGYGNTQWGAPGGSNGGPGGAPVSAPTGQSPSGATAYGNQGYGYGGYGGADGSYGNPAAYGAVGGRPGGAPNSGISAGGDVQSSGGGYMGGNYGDPTGNSGYGNQGWRSEPAQGAGSYGAPNAGQVGYGGGYGAQQQ</sequence>
<feature type="region of interest" description="Disordered" evidence="2">
    <location>
        <begin position="79"/>
        <end position="100"/>
    </location>
</feature>
<comment type="caution">
    <text evidence="4">The sequence shown here is derived from an EMBL/GenBank/DDBJ whole genome shotgun (WGS) entry which is preliminary data.</text>
</comment>
<accession>A0AAD8MNL3</accession>
<protein>
    <submittedName>
        <fullName evidence="4">Heterogeneous nuclear ribonucleoprotein 1-like</fullName>
    </submittedName>
</protein>
<dbReference type="GO" id="GO:0003723">
    <property type="term" value="F:RNA binding"/>
    <property type="evidence" value="ECO:0007669"/>
    <property type="project" value="UniProtKB-UniRule"/>
</dbReference>
<feature type="domain" description="RRM" evidence="3">
    <location>
        <begin position="108"/>
        <end position="185"/>
    </location>
</feature>
<dbReference type="SUPFAM" id="SSF54928">
    <property type="entry name" value="RNA-binding domain, RBD"/>
    <property type="match status" value="2"/>
</dbReference>
<dbReference type="Gene3D" id="3.30.70.330">
    <property type="match status" value="2"/>
</dbReference>
<proteinExistence type="predicted"/>
<feature type="compositionally biased region" description="Low complexity" evidence="2">
    <location>
        <begin position="337"/>
        <end position="350"/>
    </location>
</feature>
<feature type="compositionally biased region" description="Gly residues" evidence="2">
    <location>
        <begin position="400"/>
        <end position="409"/>
    </location>
</feature>
<keyword evidence="5" id="KW-1185">Reference proteome</keyword>
<feature type="compositionally biased region" description="Gly residues" evidence="2">
    <location>
        <begin position="326"/>
        <end position="336"/>
    </location>
</feature>
<keyword evidence="1" id="KW-0694">RNA-binding</keyword>
<evidence type="ECO:0000313" key="4">
    <source>
        <dbReference type="EMBL" id="KAK1379741.1"/>
    </source>
</evidence>
<evidence type="ECO:0000313" key="5">
    <source>
        <dbReference type="Proteomes" id="UP001237642"/>
    </source>
</evidence>
<organism evidence="4 5">
    <name type="scientific">Heracleum sosnowskyi</name>
    <dbReference type="NCBI Taxonomy" id="360622"/>
    <lineage>
        <taxon>Eukaryota</taxon>
        <taxon>Viridiplantae</taxon>
        <taxon>Streptophyta</taxon>
        <taxon>Embryophyta</taxon>
        <taxon>Tracheophyta</taxon>
        <taxon>Spermatophyta</taxon>
        <taxon>Magnoliopsida</taxon>
        <taxon>eudicotyledons</taxon>
        <taxon>Gunneridae</taxon>
        <taxon>Pentapetalae</taxon>
        <taxon>asterids</taxon>
        <taxon>campanulids</taxon>
        <taxon>Apiales</taxon>
        <taxon>Apiaceae</taxon>
        <taxon>Apioideae</taxon>
        <taxon>apioid superclade</taxon>
        <taxon>Tordylieae</taxon>
        <taxon>Tordyliinae</taxon>
        <taxon>Heracleum</taxon>
    </lineage>
</organism>
<dbReference type="PROSITE" id="PS50102">
    <property type="entry name" value="RRM"/>
    <property type="match status" value="2"/>
</dbReference>
<dbReference type="InterPro" id="IPR053260">
    <property type="entry name" value="hnRNP"/>
</dbReference>
<dbReference type="InterPro" id="IPR000504">
    <property type="entry name" value="RRM_dom"/>
</dbReference>
<dbReference type="InterPro" id="IPR012677">
    <property type="entry name" value="Nucleotide-bd_a/b_plait_sf"/>
</dbReference>
<dbReference type="EMBL" id="JAUIZM010000006">
    <property type="protein sequence ID" value="KAK1379741.1"/>
    <property type="molecule type" value="Genomic_DNA"/>
</dbReference>
<feature type="compositionally biased region" description="Gly residues" evidence="2">
    <location>
        <begin position="190"/>
        <end position="207"/>
    </location>
</feature>
<reference evidence="4" key="1">
    <citation type="submission" date="2023-02" db="EMBL/GenBank/DDBJ databases">
        <title>Genome of toxic invasive species Heracleum sosnowskyi carries increased number of genes despite the absence of recent whole-genome duplications.</title>
        <authorList>
            <person name="Schelkunov M."/>
            <person name="Shtratnikova V."/>
            <person name="Makarenko M."/>
            <person name="Klepikova A."/>
            <person name="Omelchenko D."/>
            <person name="Novikova G."/>
            <person name="Obukhova E."/>
            <person name="Bogdanov V."/>
            <person name="Penin A."/>
            <person name="Logacheva M."/>
        </authorList>
    </citation>
    <scope>NUCLEOTIDE SEQUENCE</scope>
    <source>
        <strain evidence="4">Hsosn_3</strain>
        <tissue evidence="4">Leaf</tissue>
    </source>
</reference>
<feature type="region of interest" description="Disordered" evidence="2">
    <location>
        <begin position="384"/>
        <end position="437"/>
    </location>
</feature>
<dbReference type="InterPro" id="IPR035979">
    <property type="entry name" value="RBD_domain_sf"/>
</dbReference>
<evidence type="ECO:0000256" key="1">
    <source>
        <dbReference type="PROSITE-ProRule" id="PRU00176"/>
    </source>
</evidence>
<dbReference type="FunFam" id="3.30.70.330:FF:000478">
    <property type="entry name" value="heterogeneous nuclear ribonucleoprotein 1"/>
    <property type="match status" value="1"/>
</dbReference>
<feature type="region of interest" description="Disordered" evidence="2">
    <location>
        <begin position="184"/>
        <end position="207"/>
    </location>
</feature>
<gene>
    <name evidence="4" type="ORF">POM88_026485</name>
</gene>
<dbReference type="FunFam" id="3.30.70.330:FF:000051">
    <property type="entry name" value="Heterogeneous nuclear ribonucleoprotein 1"/>
    <property type="match status" value="1"/>
</dbReference>
<dbReference type="CDD" id="cd12325">
    <property type="entry name" value="RRM1_hnRNPA_hnRNPD_like"/>
    <property type="match status" value="1"/>
</dbReference>
<keyword evidence="4" id="KW-0687">Ribonucleoprotein</keyword>
<dbReference type="GO" id="GO:1990904">
    <property type="term" value="C:ribonucleoprotein complex"/>
    <property type="evidence" value="ECO:0007669"/>
    <property type="project" value="UniProtKB-KW"/>
</dbReference>
<dbReference type="SMART" id="SM00360">
    <property type="entry name" value="RRM"/>
    <property type="match status" value="2"/>
</dbReference>